<organism evidence="1 2">
    <name type="scientific">Saccharothrix espanaensis (strain ATCC 51144 / DSM 44229 / JCM 9112 / NBRC 15066 / NRRL 15764)</name>
    <dbReference type="NCBI Taxonomy" id="1179773"/>
    <lineage>
        <taxon>Bacteria</taxon>
        <taxon>Bacillati</taxon>
        <taxon>Actinomycetota</taxon>
        <taxon>Actinomycetes</taxon>
        <taxon>Pseudonocardiales</taxon>
        <taxon>Pseudonocardiaceae</taxon>
        <taxon>Saccharothrix</taxon>
    </lineage>
</organism>
<evidence type="ECO:0000313" key="1">
    <source>
        <dbReference type="EMBL" id="CCH34623.1"/>
    </source>
</evidence>
<dbReference type="KEGG" id="sesp:BN6_73930"/>
<sequence length="92" mass="10357">MSPRQVVYQSTREHARKPHLHETHWLTSISLSPMWTRLPRSPLGCEGNRFGETLRSTRPGLGAPGYAVSKFALCRGDDKPPTLSMTKRLVTL</sequence>
<dbReference type="Proteomes" id="UP000006281">
    <property type="component" value="Chromosome"/>
</dbReference>
<dbReference type="EMBL" id="HE804045">
    <property type="protein sequence ID" value="CCH34623.1"/>
    <property type="molecule type" value="Genomic_DNA"/>
</dbReference>
<reference evidence="1 2" key="1">
    <citation type="journal article" date="2012" name="BMC Genomics">
        <title>Complete genome sequence of Saccharothrix espanaensis DSM 44229T and comparison to the other completely sequenced Pseudonocardiaceae.</title>
        <authorList>
            <person name="Strobel T."/>
            <person name="Al-Dilaimi A."/>
            <person name="Blom J."/>
            <person name="Gessner A."/>
            <person name="Kalinowski J."/>
            <person name="Luzhetska M."/>
            <person name="Puhler A."/>
            <person name="Szczepanowski R."/>
            <person name="Bechthold A."/>
            <person name="Ruckert C."/>
        </authorList>
    </citation>
    <scope>NUCLEOTIDE SEQUENCE [LARGE SCALE GENOMIC DNA]</scope>
    <source>
        <strain evidence="2">ATCC 51144 / DSM 44229 / JCM 9112 / NBRC 15066 / NRRL 15764</strain>
    </source>
</reference>
<name>K0KDM8_SACES</name>
<accession>K0KDM8</accession>
<dbReference type="STRING" id="1179773.BN6_73930"/>
<dbReference type="AlphaFoldDB" id="K0KDM8"/>
<proteinExistence type="predicted"/>
<evidence type="ECO:0000313" key="2">
    <source>
        <dbReference type="Proteomes" id="UP000006281"/>
    </source>
</evidence>
<gene>
    <name evidence="1" type="ordered locus">BN6_73930</name>
</gene>
<protein>
    <submittedName>
        <fullName evidence="1">Uncharacterized protein</fullName>
    </submittedName>
</protein>
<dbReference type="HOGENOM" id="CLU_2411425_0_0_11"/>
<keyword evidence="2" id="KW-1185">Reference proteome</keyword>